<dbReference type="GO" id="GO:0005525">
    <property type="term" value="F:GTP binding"/>
    <property type="evidence" value="ECO:0007669"/>
    <property type="project" value="UniProtKB-KW"/>
</dbReference>
<comment type="subcellular location">
    <subcellularLocation>
        <location evidence="2">Membrane</location>
        <topology evidence="2">Single-pass membrane protein</topology>
    </subcellularLocation>
    <subcellularLocation>
        <location evidence="17">Plastid</location>
        <location evidence="17">Chloroplast outer membrane</location>
    </subcellularLocation>
</comment>
<evidence type="ECO:0000256" key="7">
    <source>
        <dbReference type="ARBA" id="ARBA00022692"/>
    </source>
</evidence>
<keyword evidence="10" id="KW-0378">Hydrolase</keyword>
<comment type="cofactor">
    <cofactor evidence="1">
        <name>Mg(2+)</name>
        <dbReference type="ChEBI" id="CHEBI:18420"/>
    </cofactor>
</comment>
<evidence type="ECO:0000256" key="2">
    <source>
        <dbReference type="ARBA" id="ARBA00004167"/>
    </source>
</evidence>
<dbReference type="InterPro" id="IPR045058">
    <property type="entry name" value="GIMA/IAN/Toc"/>
</dbReference>
<evidence type="ECO:0000256" key="10">
    <source>
        <dbReference type="ARBA" id="ARBA00022801"/>
    </source>
</evidence>
<evidence type="ECO:0000256" key="13">
    <source>
        <dbReference type="ARBA" id="ARBA00022927"/>
    </source>
</evidence>
<keyword evidence="11" id="KW-1002">Plastid outer membrane</keyword>
<keyword evidence="9" id="KW-0547">Nucleotide-binding</keyword>
<evidence type="ECO:0000256" key="6">
    <source>
        <dbReference type="ARBA" id="ARBA00022640"/>
    </source>
</evidence>
<evidence type="ECO:0000256" key="12">
    <source>
        <dbReference type="ARBA" id="ARBA00022842"/>
    </source>
</evidence>
<comment type="similarity">
    <text evidence="3">Belongs to the TRAFAC class TrmE-Era-EngA-EngB-Septin-like GTPase superfamily. AIG1/Toc34/Toc159-like paraseptin GTPase family. IAN subfamily.</text>
</comment>
<evidence type="ECO:0000256" key="11">
    <source>
        <dbReference type="ARBA" id="ARBA00022805"/>
    </source>
</evidence>
<organism evidence="20 21">
    <name type="scientific">Geodia barretti</name>
    <name type="common">Barrett's horny sponge</name>
    <dbReference type="NCBI Taxonomy" id="519541"/>
    <lineage>
        <taxon>Eukaryota</taxon>
        <taxon>Metazoa</taxon>
        <taxon>Porifera</taxon>
        <taxon>Demospongiae</taxon>
        <taxon>Heteroscleromorpha</taxon>
        <taxon>Tetractinellida</taxon>
        <taxon>Astrophorina</taxon>
        <taxon>Geodiidae</taxon>
        <taxon>Geodia</taxon>
    </lineage>
</organism>
<evidence type="ECO:0000259" key="19">
    <source>
        <dbReference type="Pfam" id="PF04548"/>
    </source>
</evidence>
<protein>
    <submittedName>
        <fullName evidence="20">Translocase of chloroplast 34 homolog, chloroplastic</fullName>
    </submittedName>
</protein>
<keyword evidence="14 18" id="KW-1133">Transmembrane helix</keyword>
<dbReference type="InterPro" id="IPR006703">
    <property type="entry name" value="G_AIG1"/>
</dbReference>
<accession>A0AA35SFT4</accession>
<dbReference type="GO" id="GO:0046872">
    <property type="term" value="F:metal ion binding"/>
    <property type="evidence" value="ECO:0007669"/>
    <property type="project" value="UniProtKB-KW"/>
</dbReference>
<evidence type="ECO:0000256" key="15">
    <source>
        <dbReference type="ARBA" id="ARBA00023134"/>
    </source>
</evidence>
<evidence type="ECO:0000256" key="1">
    <source>
        <dbReference type="ARBA" id="ARBA00001946"/>
    </source>
</evidence>
<dbReference type="Gene3D" id="3.40.50.300">
    <property type="entry name" value="P-loop containing nucleotide triphosphate hydrolases"/>
    <property type="match status" value="1"/>
</dbReference>
<reference evidence="20" key="1">
    <citation type="submission" date="2023-03" db="EMBL/GenBank/DDBJ databases">
        <authorList>
            <person name="Steffen K."/>
            <person name="Cardenas P."/>
        </authorList>
    </citation>
    <scope>NUCLEOTIDE SEQUENCE</scope>
</reference>
<name>A0AA35SFT4_GEOBA</name>
<keyword evidence="16 18" id="KW-0472">Membrane</keyword>
<keyword evidence="4" id="KW-0813">Transport</keyword>
<evidence type="ECO:0000313" key="20">
    <source>
        <dbReference type="EMBL" id="CAI8027826.1"/>
    </source>
</evidence>
<comment type="caution">
    <text evidence="20">The sequence shown here is derived from an EMBL/GenBank/DDBJ whole genome shotgun (WGS) entry which is preliminary data.</text>
</comment>
<dbReference type="SUPFAM" id="SSF52540">
    <property type="entry name" value="P-loop containing nucleoside triphosphate hydrolases"/>
    <property type="match status" value="1"/>
</dbReference>
<evidence type="ECO:0000256" key="3">
    <source>
        <dbReference type="ARBA" id="ARBA00008535"/>
    </source>
</evidence>
<evidence type="ECO:0000256" key="17">
    <source>
        <dbReference type="ARBA" id="ARBA00024013"/>
    </source>
</evidence>
<feature type="transmembrane region" description="Helical" evidence="18">
    <location>
        <begin position="290"/>
        <end position="312"/>
    </location>
</feature>
<gene>
    <name evidence="20" type="ORF">GBAR_LOCUS15843</name>
</gene>
<dbReference type="InterPro" id="IPR027417">
    <property type="entry name" value="P-loop_NTPase"/>
</dbReference>
<evidence type="ECO:0000256" key="14">
    <source>
        <dbReference type="ARBA" id="ARBA00022989"/>
    </source>
</evidence>
<dbReference type="GO" id="GO:0015031">
    <property type="term" value="P:protein transport"/>
    <property type="evidence" value="ECO:0007669"/>
    <property type="project" value="UniProtKB-KW"/>
</dbReference>
<evidence type="ECO:0000256" key="4">
    <source>
        <dbReference type="ARBA" id="ARBA00022448"/>
    </source>
</evidence>
<dbReference type="GO" id="GO:0016787">
    <property type="term" value="F:hydrolase activity"/>
    <property type="evidence" value="ECO:0007669"/>
    <property type="project" value="UniProtKB-KW"/>
</dbReference>
<keyword evidence="12" id="KW-0460">Magnesium</keyword>
<evidence type="ECO:0000256" key="9">
    <source>
        <dbReference type="ARBA" id="ARBA00022741"/>
    </source>
</evidence>
<evidence type="ECO:0000256" key="18">
    <source>
        <dbReference type="SAM" id="Phobius"/>
    </source>
</evidence>
<keyword evidence="7 18" id="KW-0812">Transmembrane</keyword>
<evidence type="ECO:0000256" key="16">
    <source>
        <dbReference type="ARBA" id="ARBA00023136"/>
    </source>
</evidence>
<keyword evidence="21" id="KW-1185">Reference proteome</keyword>
<keyword evidence="5" id="KW-0150">Chloroplast</keyword>
<keyword evidence="13" id="KW-0653">Protein transport</keyword>
<dbReference type="AlphaFoldDB" id="A0AA35SFT4"/>
<dbReference type="PANTHER" id="PTHR10903">
    <property type="entry name" value="GTPASE, IMAP FAMILY MEMBER-RELATED"/>
    <property type="match status" value="1"/>
</dbReference>
<evidence type="ECO:0000256" key="8">
    <source>
        <dbReference type="ARBA" id="ARBA00022723"/>
    </source>
</evidence>
<proteinExistence type="inferred from homology"/>
<keyword evidence="8" id="KW-0479">Metal-binding</keyword>
<dbReference type="PANTHER" id="PTHR10903:SF135">
    <property type="entry name" value="TRANSLOCASE OF CHLOROPLAST 120, CHLOROPLASTIC-RELATED"/>
    <property type="match status" value="1"/>
</dbReference>
<dbReference type="EMBL" id="CASHTH010002300">
    <property type="protein sequence ID" value="CAI8027826.1"/>
    <property type="molecule type" value="Genomic_DNA"/>
</dbReference>
<feature type="domain" description="AIG1-type G" evidence="19">
    <location>
        <begin position="22"/>
        <end position="182"/>
    </location>
</feature>
<sequence>MKVFGFTTGGRYSTKTRREQELNVVIVGCYQVGKSTLINSLFFEKGKKYRERAQEGSMSPCTQDVNPHVLQFSGISCNIYDSPGLQDGCEAGDLAYLRQIKAKCPKIHLVIYCTKMGEPVRPAETTALNNLTSTFGNTIWENTVIALTFANNVQPVDPDTDEDEYFERVKNDKEKDLCSAFERLSIREAIVDSLLQHIYPTGSARVLKLPGIRNDWRVDFWMGCLDACRPEGKGALLTLAWRNRQFVLRVLQASVGTTSGGLALVGGLGCVVAGAALSASGFLAPVGVPLIAAGAVASILGAGATFGSSSAIKSAKKEYKRMKE</sequence>
<dbReference type="Proteomes" id="UP001174909">
    <property type="component" value="Unassembled WGS sequence"/>
</dbReference>
<dbReference type="GO" id="GO:0016020">
    <property type="term" value="C:membrane"/>
    <property type="evidence" value="ECO:0007669"/>
    <property type="project" value="UniProtKB-SubCell"/>
</dbReference>
<evidence type="ECO:0000313" key="21">
    <source>
        <dbReference type="Proteomes" id="UP001174909"/>
    </source>
</evidence>
<keyword evidence="6" id="KW-0934">Plastid</keyword>
<keyword evidence="15" id="KW-0342">GTP-binding</keyword>
<dbReference type="Pfam" id="PF04548">
    <property type="entry name" value="AIG1"/>
    <property type="match status" value="1"/>
</dbReference>
<feature type="transmembrane region" description="Helical" evidence="18">
    <location>
        <begin position="262"/>
        <end position="284"/>
    </location>
</feature>
<evidence type="ECO:0000256" key="5">
    <source>
        <dbReference type="ARBA" id="ARBA00022528"/>
    </source>
</evidence>